<protein>
    <recommendedName>
        <fullName evidence="3">Lipoprotein</fullName>
    </recommendedName>
</protein>
<evidence type="ECO:0008006" key="3">
    <source>
        <dbReference type="Google" id="ProtNLM"/>
    </source>
</evidence>
<gene>
    <name evidence="1" type="ordered locus">Corgl_0379</name>
</gene>
<organism evidence="1 2">
    <name type="scientific">Coriobacterium glomerans (strain ATCC 49209 / DSM 20642 / JCM 10262 / PW2)</name>
    <dbReference type="NCBI Taxonomy" id="700015"/>
    <lineage>
        <taxon>Bacteria</taxon>
        <taxon>Bacillati</taxon>
        <taxon>Actinomycetota</taxon>
        <taxon>Coriobacteriia</taxon>
        <taxon>Coriobacteriales</taxon>
        <taxon>Coriobacteriaceae</taxon>
        <taxon>Coriobacterium</taxon>
    </lineage>
</organism>
<reference evidence="2" key="1">
    <citation type="journal article" date="2013" name="Stand. Genomic Sci.">
        <title>Complete genome sequence of Coriobacterium glomerans type strain (PW2(T)) from the midgut of Pyrrhocoris apterus L. (red soldier bug).</title>
        <authorList>
            <person name="Stackebrandt E."/>
            <person name="Zeytun A."/>
            <person name="Lapidus A."/>
            <person name="Nolan M."/>
            <person name="Lucas S."/>
            <person name="Hammon N."/>
            <person name="Deshpande S."/>
            <person name="Cheng J.F."/>
            <person name="Tapia R."/>
            <person name="Goodwin L.A."/>
            <person name="Pitluck S."/>
            <person name="Liolios K."/>
            <person name="Pagani I."/>
            <person name="Ivanova N."/>
            <person name="Mavromatis K."/>
            <person name="Mikhailova N."/>
            <person name="Huntemann M."/>
            <person name="Pati A."/>
            <person name="Chen A."/>
            <person name="Palaniappan K."/>
            <person name="Chang Y.J."/>
            <person name="Land M."/>
            <person name="Hauser L."/>
            <person name="Rohde M."/>
            <person name="Pukall R."/>
            <person name="Goker M."/>
            <person name="Detter J.C."/>
            <person name="Woyke T."/>
            <person name="Bristow J."/>
            <person name="Eisen J.A."/>
            <person name="Markowitz V."/>
            <person name="Hugenholtz P."/>
            <person name="Kyrpides N.C."/>
            <person name="Klenk H.P."/>
        </authorList>
    </citation>
    <scope>NUCLEOTIDE SEQUENCE</scope>
    <source>
        <strain evidence="2">ATCC 49209 / DSM 20642 / JCM 10262 / PW2</strain>
    </source>
</reference>
<dbReference type="HOGENOM" id="CLU_1223074_0_0_11"/>
<sequence length="226" mass="24107">MSKRRPRQARHLICLIAALVTIAACYMVGMRVSQVNTAVTQHRVHTHELLDPVALVGGPQAATEAVDGVTLTALGCALADQNEMGKLLPGYRDGMITAGAASDVKFLLVRLRLVNGSDENRTPDLNSLAVQEGAWHNGIDPDPAIFRAMNPQASTLELQPGQSKEVLAVFEAYDTQFGFKTAAWDGFGGRGLELVLATYPDKVCITLGRPGILAELESAGGKGENQ</sequence>
<proteinExistence type="predicted"/>
<dbReference type="STRING" id="700015.Corgl_0379"/>
<evidence type="ECO:0000313" key="1">
    <source>
        <dbReference type="EMBL" id="AEB06498.1"/>
    </source>
</evidence>
<accession>F2NAH1</accession>
<dbReference type="AlphaFoldDB" id="F2NAH1"/>
<dbReference type="PROSITE" id="PS51257">
    <property type="entry name" value="PROKAR_LIPOPROTEIN"/>
    <property type="match status" value="1"/>
</dbReference>
<dbReference type="RefSeq" id="WP_013708241.1">
    <property type="nucleotide sequence ID" value="NC_015389.1"/>
</dbReference>
<evidence type="ECO:0000313" key="2">
    <source>
        <dbReference type="Proteomes" id="UP000006851"/>
    </source>
</evidence>
<dbReference type="Proteomes" id="UP000006851">
    <property type="component" value="Chromosome"/>
</dbReference>
<name>F2NAH1_CORGP</name>
<dbReference type="KEGG" id="cgo:Corgl_0379"/>
<keyword evidence="2" id="KW-1185">Reference proteome</keyword>
<dbReference type="EMBL" id="CP002628">
    <property type="protein sequence ID" value="AEB06498.1"/>
    <property type="molecule type" value="Genomic_DNA"/>
</dbReference>